<proteinExistence type="predicted"/>
<reference evidence="4 5" key="1">
    <citation type="submission" date="2020-08" db="EMBL/GenBank/DDBJ databases">
        <title>Sequencing the genomes of 1000 actinobacteria strains.</title>
        <authorList>
            <person name="Klenk H.-P."/>
        </authorList>
    </citation>
    <scope>NUCLEOTIDE SEQUENCE [LARGE SCALE GENOMIC DNA]</scope>
    <source>
        <strain evidence="4 5">DSM 102030</strain>
    </source>
</reference>
<feature type="domain" description="DUF1707" evidence="2">
    <location>
        <begin position="18"/>
        <end position="70"/>
    </location>
</feature>
<dbReference type="Pfam" id="PF09922">
    <property type="entry name" value="LiaF-like_C"/>
    <property type="match status" value="1"/>
</dbReference>
<feature type="compositionally biased region" description="Polar residues" evidence="1">
    <location>
        <begin position="1"/>
        <end position="11"/>
    </location>
</feature>
<dbReference type="EMBL" id="JACHJT010000001">
    <property type="protein sequence ID" value="MBB4933717.1"/>
    <property type="molecule type" value="Genomic_DNA"/>
</dbReference>
<protein>
    <recommendedName>
        <fullName evidence="6">Cell wall-active antibiotics response 4TMS YvqF</fullName>
    </recommendedName>
</protein>
<feature type="region of interest" description="Disordered" evidence="1">
    <location>
        <begin position="1"/>
        <end position="26"/>
    </location>
</feature>
<feature type="compositionally biased region" description="Basic and acidic residues" evidence="1">
    <location>
        <begin position="13"/>
        <end position="26"/>
    </location>
</feature>
<feature type="domain" description="Cell wall-active antibiotics response LiaF-like C-terminal" evidence="3">
    <location>
        <begin position="128"/>
        <end position="178"/>
    </location>
</feature>
<dbReference type="Pfam" id="PF08044">
    <property type="entry name" value="DUF1707"/>
    <property type="match status" value="1"/>
</dbReference>
<comment type="caution">
    <text evidence="4">The sequence shown here is derived from an EMBL/GenBank/DDBJ whole genome shotgun (WGS) entry which is preliminary data.</text>
</comment>
<evidence type="ECO:0000259" key="2">
    <source>
        <dbReference type="Pfam" id="PF08044"/>
    </source>
</evidence>
<sequence length="228" mass="23893">MADTADTSTPDESGGHRIRASDSDRDAVAARLRDALAEGRLSPDEHSERLDAVYGAKTRGELEPLTTDLPDSAAPAREAASAFPSPRPVYGAERIVNNEASGAVSIAVMGGAERSGHWTVPARYVATAVMGGIGLDLREALFTQREVTIFAVTLMGGIEIIVPDDVEVRVHGAGVMGGFGSSGEVATPSVTDPGTPIVHIAGLAVMGGVGVERRKRKHQKRREIDSSE</sequence>
<gene>
    <name evidence="4" type="ORF">F4561_004537</name>
</gene>
<dbReference type="PANTHER" id="PTHR40763:SF4">
    <property type="entry name" value="DUF1707 DOMAIN-CONTAINING PROTEIN"/>
    <property type="match status" value="1"/>
</dbReference>
<dbReference type="AlphaFoldDB" id="A0A7W7W445"/>
<dbReference type="InterPro" id="IPR012551">
    <property type="entry name" value="DUF1707_SHOCT-like"/>
</dbReference>
<dbReference type="InterPro" id="IPR024425">
    <property type="entry name" value="LiaF-like_C"/>
</dbReference>
<evidence type="ECO:0000313" key="5">
    <source>
        <dbReference type="Proteomes" id="UP000523007"/>
    </source>
</evidence>
<dbReference type="PANTHER" id="PTHR40763">
    <property type="entry name" value="MEMBRANE PROTEIN-RELATED"/>
    <property type="match status" value="1"/>
</dbReference>
<dbReference type="Proteomes" id="UP000523007">
    <property type="component" value="Unassembled WGS sequence"/>
</dbReference>
<evidence type="ECO:0000256" key="1">
    <source>
        <dbReference type="SAM" id="MobiDB-lite"/>
    </source>
</evidence>
<keyword evidence="5" id="KW-1185">Reference proteome</keyword>
<evidence type="ECO:0000259" key="3">
    <source>
        <dbReference type="Pfam" id="PF09922"/>
    </source>
</evidence>
<accession>A0A7W7W445</accession>
<name>A0A7W7W445_9ACTN</name>
<evidence type="ECO:0000313" key="4">
    <source>
        <dbReference type="EMBL" id="MBB4933717.1"/>
    </source>
</evidence>
<dbReference type="RefSeq" id="WP_184581285.1">
    <property type="nucleotide sequence ID" value="NZ_JACHJT010000001.1"/>
</dbReference>
<organism evidence="4 5">
    <name type="scientific">Lipingzhangella halophila</name>
    <dbReference type="NCBI Taxonomy" id="1783352"/>
    <lineage>
        <taxon>Bacteria</taxon>
        <taxon>Bacillati</taxon>
        <taxon>Actinomycetota</taxon>
        <taxon>Actinomycetes</taxon>
        <taxon>Streptosporangiales</taxon>
        <taxon>Nocardiopsidaceae</taxon>
        <taxon>Lipingzhangella</taxon>
    </lineage>
</organism>
<evidence type="ECO:0008006" key="6">
    <source>
        <dbReference type="Google" id="ProtNLM"/>
    </source>
</evidence>